<dbReference type="Proteomes" id="UP000051035">
    <property type="component" value="Unassembled WGS sequence"/>
</dbReference>
<evidence type="ECO:0000256" key="1">
    <source>
        <dbReference type="SAM" id="MobiDB-lite"/>
    </source>
</evidence>
<evidence type="ECO:0000313" key="2">
    <source>
        <dbReference type="EMBL" id="KPL06389.1"/>
    </source>
</evidence>
<feature type="region of interest" description="Disordered" evidence="1">
    <location>
        <begin position="60"/>
        <end position="95"/>
    </location>
</feature>
<gene>
    <name evidence="2" type="ORF">AMJ71_09830</name>
</gene>
<evidence type="ECO:0000313" key="3">
    <source>
        <dbReference type="Proteomes" id="UP000051035"/>
    </source>
</evidence>
<organism evidence="2 3">
    <name type="scientific">candidate division TA06 bacterium SM1_40</name>
    <dbReference type="NCBI Taxonomy" id="1703773"/>
    <lineage>
        <taxon>Bacteria</taxon>
        <taxon>Bacteria division TA06</taxon>
    </lineage>
</organism>
<proteinExistence type="predicted"/>
<protein>
    <submittedName>
        <fullName evidence="2">Uncharacterized protein</fullName>
    </submittedName>
</protein>
<name>A0A0S8JBY5_UNCT6</name>
<reference evidence="2 3" key="1">
    <citation type="journal article" date="2015" name="Microbiome">
        <title>Genomic resolution of linkages in carbon, nitrogen, and sulfur cycling among widespread estuary sediment bacteria.</title>
        <authorList>
            <person name="Baker B.J."/>
            <person name="Lazar C.S."/>
            <person name="Teske A.P."/>
            <person name="Dick G.J."/>
        </authorList>
    </citation>
    <scope>NUCLEOTIDE SEQUENCE [LARGE SCALE GENOMIC DNA]</scope>
    <source>
        <strain evidence="2">SM1_40</strain>
    </source>
</reference>
<sequence>MKVSFVVTLSEHGVVWDRTHGNDLLSVWVYPGRLFSAFRTGYTMLPMCPLLFALWSQGSGLTQQSPDRLPQLLEGPRPMTPEPPQGGTMLLRDPM</sequence>
<comment type="caution">
    <text evidence="2">The sequence shown here is derived from an EMBL/GenBank/DDBJ whole genome shotgun (WGS) entry which is preliminary data.</text>
</comment>
<dbReference type="EMBL" id="LJVA01000147">
    <property type="protein sequence ID" value="KPL06389.1"/>
    <property type="molecule type" value="Genomic_DNA"/>
</dbReference>
<dbReference type="AlphaFoldDB" id="A0A0S8JBY5"/>
<accession>A0A0S8JBY5</accession>